<dbReference type="GO" id="GO:0006310">
    <property type="term" value="P:DNA recombination"/>
    <property type="evidence" value="ECO:0007669"/>
    <property type="project" value="UniProtKB-KW"/>
</dbReference>
<dbReference type="OrthoDB" id="123193at2759"/>
<dbReference type="GO" id="GO:0015074">
    <property type="term" value="P:DNA integration"/>
    <property type="evidence" value="ECO:0007669"/>
    <property type="project" value="InterPro"/>
</dbReference>
<reference evidence="3" key="1">
    <citation type="submission" date="2023-04" db="EMBL/GenBank/DDBJ databases">
        <title>Phytophthora fragariaefolia NBRC 109709.</title>
        <authorList>
            <person name="Ichikawa N."/>
            <person name="Sato H."/>
            <person name="Tonouchi N."/>
        </authorList>
    </citation>
    <scope>NUCLEOTIDE SEQUENCE</scope>
    <source>
        <strain evidence="3">NBRC 109709</strain>
    </source>
</reference>
<dbReference type="AlphaFoldDB" id="A0A9W6YNM5"/>
<sequence length="326" mass="35929">MVGLFAALCASEGHNKARKGNKFQTFDSKMAAVAFAHRAVRNTKLDYRDPEFELVAQGFKRAQGDVDRKQPVTTPMLLTMHSLIVGRDTESELLWGSIVPAFFFLDRSSELWGPLTTDRTTGSDRAHCVKASNFILRNRHGIQVRPGKSGATSVEVIFVTHKGDRVAQGSTIRHYGTDHPILCPVKTAQQCLSIRARWLSEGRKLGPYLTSVSDTKTIKKRQVTNLIKTAAAKLGLQKSEYSTHSLRIGGACALLAAGKGDLVIRLMGRWSSWCFLVYTRLRPGMIHDAASCMISASTWECPEPGLVPDLSSEHSRGNTRESNSQS</sequence>
<protein>
    <submittedName>
        <fullName evidence="3">Unnamed protein product</fullName>
    </submittedName>
</protein>
<feature type="region of interest" description="Disordered" evidence="2">
    <location>
        <begin position="307"/>
        <end position="326"/>
    </location>
</feature>
<accession>A0A9W6YNM5</accession>
<dbReference type="PANTHER" id="PTHR34605">
    <property type="entry name" value="PHAGE_INTEGRASE DOMAIN-CONTAINING PROTEIN"/>
    <property type="match status" value="1"/>
</dbReference>
<name>A0A9W6YNM5_9STRA</name>
<dbReference type="Proteomes" id="UP001165121">
    <property type="component" value="Unassembled WGS sequence"/>
</dbReference>
<dbReference type="Gene3D" id="1.10.443.10">
    <property type="entry name" value="Intergrase catalytic core"/>
    <property type="match status" value="1"/>
</dbReference>
<dbReference type="InterPro" id="IPR011010">
    <property type="entry name" value="DNA_brk_join_enz"/>
</dbReference>
<comment type="caution">
    <text evidence="3">The sequence shown here is derived from an EMBL/GenBank/DDBJ whole genome shotgun (WGS) entry which is preliminary data.</text>
</comment>
<evidence type="ECO:0000313" key="4">
    <source>
        <dbReference type="Proteomes" id="UP001165121"/>
    </source>
</evidence>
<dbReference type="SUPFAM" id="SSF56349">
    <property type="entry name" value="DNA breaking-rejoining enzymes"/>
    <property type="match status" value="1"/>
</dbReference>
<dbReference type="InterPro" id="IPR013762">
    <property type="entry name" value="Integrase-like_cat_sf"/>
</dbReference>
<dbReference type="GO" id="GO:0003677">
    <property type="term" value="F:DNA binding"/>
    <property type="evidence" value="ECO:0007669"/>
    <property type="project" value="InterPro"/>
</dbReference>
<dbReference type="InterPro" id="IPR052925">
    <property type="entry name" value="Phage_Integrase-like_Recomb"/>
</dbReference>
<dbReference type="PANTHER" id="PTHR34605:SF3">
    <property type="entry name" value="P CELL-TYPE AGGLUTINATION PROTEIN MAP4-LIKE-RELATED"/>
    <property type="match status" value="1"/>
</dbReference>
<evidence type="ECO:0000256" key="1">
    <source>
        <dbReference type="ARBA" id="ARBA00023172"/>
    </source>
</evidence>
<keyword evidence="1" id="KW-0233">DNA recombination</keyword>
<organism evidence="3 4">
    <name type="scientific">Phytophthora fragariaefolia</name>
    <dbReference type="NCBI Taxonomy" id="1490495"/>
    <lineage>
        <taxon>Eukaryota</taxon>
        <taxon>Sar</taxon>
        <taxon>Stramenopiles</taxon>
        <taxon>Oomycota</taxon>
        <taxon>Peronosporomycetes</taxon>
        <taxon>Peronosporales</taxon>
        <taxon>Peronosporaceae</taxon>
        <taxon>Phytophthora</taxon>
    </lineage>
</organism>
<proteinExistence type="predicted"/>
<evidence type="ECO:0000313" key="3">
    <source>
        <dbReference type="EMBL" id="GMG14826.1"/>
    </source>
</evidence>
<keyword evidence="4" id="KW-1185">Reference proteome</keyword>
<evidence type="ECO:0000256" key="2">
    <source>
        <dbReference type="SAM" id="MobiDB-lite"/>
    </source>
</evidence>
<gene>
    <name evidence="3" type="ORF">Pfra01_002923100</name>
</gene>
<dbReference type="EMBL" id="BSXT01018858">
    <property type="protein sequence ID" value="GMG14826.1"/>
    <property type="molecule type" value="Genomic_DNA"/>
</dbReference>